<dbReference type="RefSeq" id="XP_067485822.1">
    <property type="nucleotide sequence ID" value="XM_067637876.1"/>
</dbReference>
<reference evidence="2 3" key="1">
    <citation type="submission" date="2019-01" db="EMBL/GenBank/DDBJ databases">
        <title>Intercellular communication is required for trap formation in the nematode-trapping fungus Duddingtonia flagrans.</title>
        <authorList>
            <person name="Youssar L."/>
            <person name="Wernet V."/>
            <person name="Hensel N."/>
            <person name="Hildebrandt H.-G."/>
            <person name="Fischer R."/>
        </authorList>
    </citation>
    <scope>NUCLEOTIDE SEQUENCE [LARGE SCALE GENOMIC DNA]</scope>
    <source>
        <strain evidence="2 3">CBS H-5679</strain>
    </source>
</reference>
<keyword evidence="3" id="KW-1185">Reference proteome</keyword>
<feature type="compositionally biased region" description="Polar residues" evidence="1">
    <location>
        <begin position="74"/>
        <end position="91"/>
    </location>
</feature>
<feature type="region of interest" description="Disordered" evidence="1">
    <location>
        <begin position="66"/>
        <end position="99"/>
    </location>
</feature>
<dbReference type="VEuPathDB" id="FungiDB:DFL_008179"/>
<evidence type="ECO:0000256" key="1">
    <source>
        <dbReference type="SAM" id="MobiDB-lite"/>
    </source>
</evidence>
<proteinExistence type="predicted"/>
<evidence type="ECO:0000313" key="2">
    <source>
        <dbReference type="EMBL" id="RVD80278.1"/>
    </source>
</evidence>
<sequence>MYTYPLLISGPRKLEIFIVAQDYLYAQPGPLRRQTLDILPSSRAIMEAYAKLHIIPTDIRKLQGPRLRGPNWNRAATESTGNKKQSNTLSIGSLVKEHL</sequence>
<gene>
    <name evidence="2" type="ORF">DFL_008179</name>
</gene>
<name>A0A436ZMZ9_ARTFL</name>
<dbReference type="EMBL" id="SAEB01000012">
    <property type="protein sequence ID" value="RVD80278.1"/>
    <property type="molecule type" value="Genomic_DNA"/>
</dbReference>
<dbReference type="GeneID" id="93590490"/>
<evidence type="ECO:0000313" key="3">
    <source>
        <dbReference type="Proteomes" id="UP000283090"/>
    </source>
</evidence>
<accession>A0A436ZMZ9</accession>
<protein>
    <submittedName>
        <fullName evidence="2">Uncharacterized protein</fullName>
    </submittedName>
</protein>
<comment type="caution">
    <text evidence="2">The sequence shown here is derived from an EMBL/GenBank/DDBJ whole genome shotgun (WGS) entry which is preliminary data.</text>
</comment>
<dbReference type="Proteomes" id="UP000283090">
    <property type="component" value="Unassembled WGS sequence"/>
</dbReference>
<organism evidence="2 3">
    <name type="scientific">Arthrobotrys flagrans</name>
    <name type="common">Nematode-trapping fungus</name>
    <name type="synonym">Trichothecium flagrans</name>
    <dbReference type="NCBI Taxonomy" id="97331"/>
    <lineage>
        <taxon>Eukaryota</taxon>
        <taxon>Fungi</taxon>
        <taxon>Dikarya</taxon>
        <taxon>Ascomycota</taxon>
        <taxon>Pezizomycotina</taxon>
        <taxon>Orbiliomycetes</taxon>
        <taxon>Orbiliales</taxon>
        <taxon>Orbiliaceae</taxon>
        <taxon>Arthrobotrys</taxon>
    </lineage>
</organism>
<dbReference type="AlphaFoldDB" id="A0A436ZMZ9"/>